<reference evidence="2 3" key="1">
    <citation type="submission" date="2018-06" db="EMBL/GenBank/DDBJ databases">
        <title>A transcriptomic atlas of mushroom development highlights an independent origin of complex multicellularity.</title>
        <authorList>
            <consortium name="DOE Joint Genome Institute"/>
            <person name="Krizsan K."/>
            <person name="Almasi E."/>
            <person name="Merenyi Z."/>
            <person name="Sahu N."/>
            <person name="Viragh M."/>
            <person name="Koszo T."/>
            <person name="Mondo S."/>
            <person name="Kiss B."/>
            <person name="Balint B."/>
            <person name="Kues U."/>
            <person name="Barry K."/>
            <person name="Hegedus J.C."/>
            <person name="Henrissat B."/>
            <person name="Johnson J."/>
            <person name="Lipzen A."/>
            <person name="Ohm R."/>
            <person name="Nagy I."/>
            <person name="Pangilinan J."/>
            <person name="Yan J."/>
            <person name="Xiong Y."/>
            <person name="Grigoriev I.V."/>
            <person name="Hibbett D.S."/>
            <person name="Nagy L.G."/>
        </authorList>
    </citation>
    <scope>NUCLEOTIDE SEQUENCE [LARGE SCALE GENOMIC DNA]</scope>
    <source>
        <strain evidence="2 3">SZMC22713</strain>
    </source>
</reference>
<feature type="compositionally biased region" description="Polar residues" evidence="1">
    <location>
        <begin position="53"/>
        <end position="77"/>
    </location>
</feature>
<feature type="region of interest" description="Disordered" evidence="1">
    <location>
        <begin position="1"/>
        <end position="123"/>
    </location>
</feature>
<name>A0A4Y7Q1V3_9AGAM</name>
<evidence type="ECO:0000256" key="1">
    <source>
        <dbReference type="SAM" id="MobiDB-lite"/>
    </source>
</evidence>
<protein>
    <submittedName>
        <fullName evidence="2">Uncharacterized protein</fullName>
    </submittedName>
</protein>
<evidence type="ECO:0000313" key="2">
    <source>
        <dbReference type="EMBL" id="TDL20839.1"/>
    </source>
</evidence>
<evidence type="ECO:0000313" key="3">
    <source>
        <dbReference type="Proteomes" id="UP000294933"/>
    </source>
</evidence>
<organism evidence="2 3">
    <name type="scientific">Rickenella mellea</name>
    <dbReference type="NCBI Taxonomy" id="50990"/>
    <lineage>
        <taxon>Eukaryota</taxon>
        <taxon>Fungi</taxon>
        <taxon>Dikarya</taxon>
        <taxon>Basidiomycota</taxon>
        <taxon>Agaricomycotina</taxon>
        <taxon>Agaricomycetes</taxon>
        <taxon>Hymenochaetales</taxon>
        <taxon>Rickenellaceae</taxon>
        <taxon>Rickenella</taxon>
    </lineage>
</organism>
<accession>A0A4Y7Q1V3</accession>
<proteinExistence type="predicted"/>
<keyword evidence="3" id="KW-1185">Reference proteome</keyword>
<sequence length="205" mass="22094">MGGGAGTGAAGVGMFAIQQSQQSQSERQRRGKENPFVSPSDDNPFADDHAVSAASNGATTTKLSQYHTHSQSCSQNHLHAHPHSLANAQSRPQPRSKRKDVDMDNHTIRNCNARKQDRASQANDDRVMQSLLAVLNFSSSDDADDSDVEFSFGGSGVERERALPRSSPLAMGTLSPRPHPSIPQTPCIPTSTRTRMQMGRTGSRA</sequence>
<feature type="compositionally biased region" description="Basic and acidic residues" evidence="1">
    <location>
        <begin position="114"/>
        <end position="123"/>
    </location>
</feature>
<dbReference type="Proteomes" id="UP000294933">
    <property type="component" value="Unassembled WGS sequence"/>
</dbReference>
<dbReference type="EMBL" id="ML170185">
    <property type="protein sequence ID" value="TDL20839.1"/>
    <property type="molecule type" value="Genomic_DNA"/>
</dbReference>
<gene>
    <name evidence="2" type="ORF">BD410DRAFT_359581</name>
</gene>
<dbReference type="VEuPathDB" id="FungiDB:BD410DRAFT_359581"/>
<feature type="region of interest" description="Disordered" evidence="1">
    <location>
        <begin position="142"/>
        <end position="205"/>
    </location>
</feature>
<dbReference type="AlphaFoldDB" id="A0A4Y7Q1V3"/>
<feature type="compositionally biased region" description="Polar residues" evidence="1">
    <location>
        <begin position="184"/>
        <end position="195"/>
    </location>
</feature>
<feature type="compositionally biased region" description="Gly residues" evidence="1">
    <location>
        <begin position="1"/>
        <end position="11"/>
    </location>
</feature>